<proteinExistence type="inferred from homology"/>
<keyword evidence="5" id="KW-1133">Transmembrane helix</keyword>
<name>A0A1I7ST66_BURXY</name>
<dbReference type="AlphaFoldDB" id="A0A1I7ST66"/>
<reference evidence="9" key="1">
    <citation type="submission" date="2016-11" db="UniProtKB">
        <authorList>
            <consortium name="WormBaseParasite"/>
        </authorList>
    </citation>
    <scope>IDENTIFICATION</scope>
</reference>
<evidence type="ECO:0000313" key="8">
    <source>
        <dbReference type="Proteomes" id="UP000095284"/>
    </source>
</evidence>
<evidence type="ECO:0000259" key="7">
    <source>
        <dbReference type="Pfam" id="PF07687"/>
    </source>
</evidence>
<feature type="transmembrane region" description="Helical" evidence="5">
    <location>
        <begin position="12"/>
        <end position="29"/>
    </location>
</feature>
<dbReference type="Gene3D" id="3.40.630.10">
    <property type="entry name" value="Zn peptidases"/>
    <property type="match status" value="1"/>
</dbReference>
<dbReference type="WBParaSite" id="BXY_1623600.1">
    <property type="protein sequence ID" value="BXY_1623600.1"/>
    <property type="gene ID" value="BXY_1623600"/>
</dbReference>
<comment type="similarity">
    <text evidence="1">Belongs to the peptidase M20A family.</text>
</comment>
<dbReference type="PROSITE" id="PS00759">
    <property type="entry name" value="ARGE_DAPE_CPG2_2"/>
    <property type="match status" value="1"/>
</dbReference>
<protein>
    <submittedName>
        <fullName evidence="9">M20_dimer domain-containing protein</fullName>
    </submittedName>
</protein>
<dbReference type="InterPro" id="IPR051458">
    <property type="entry name" value="Cyt/Met_Dipeptidase"/>
</dbReference>
<dbReference type="InterPro" id="IPR057279">
    <property type="entry name" value="MGAT4"/>
</dbReference>
<dbReference type="Pfam" id="PF07687">
    <property type="entry name" value="M20_dimer"/>
    <property type="match status" value="1"/>
</dbReference>
<evidence type="ECO:0000256" key="2">
    <source>
        <dbReference type="ARBA" id="ARBA00022670"/>
    </source>
</evidence>
<evidence type="ECO:0000256" key="3">
    <source>
        <dbReference type="ARBA" id="ARBA00022723"/>
    </source>
</evidence>
<feature type="domain" description="MGAT4 conserved region" evidence="6">
    <location>
        <begin position="80"/>
        <end position="338"/>
    </location>
</feature>
<sequence length="879" mass="99928">MIHLKSQPRNCKLAIALLFALILCSIYLFNNNQIVDGQKPVTLIKVLSSNLTATHFYYFYNYTDTTPVFYISPPSDLHRTAPDIVIAIPTVPRNNQSYIIKTVENLLAQLYDEEKHRIVIVISCNYDVNQENSEYCVQLASTLSASFDWACKQGLIELISYPEYWTPKEFPQDPLNPFNITDPPDRFYWRTKQHTDFIYLMSYCLHVHPASSFYIQLEDDVLTRKGYVSEIQRFIQKVQSKPWLTLEFSNLGFIGKLFRMQSLQQFVIHDLPLYNLIPIDWSFDEFHFRSFCKHLPRKPCVRKVYREHRISHRPPLFQHVGLYSSLAGKQQNLKEKRFSDTPLPLLIEGNKIQLANAICTDNSVTKDMIYDMYYKEKPLEIVNPLPKLKLTLYFNESASISVGRMCTIALEKLCQEVERRQSKFIERLREAVAIPSVSADKSHREDVFKMTDWAEKHLTALGIKCKQVENGTQKLLDGSSIRLPPVLFGTLGEDKSKKTLLVYGHLDVQPADKSDGWNTEPFDLTENNGKLFGRGSSDDKGPVIAWINAIEVLQALKIEIPVNIKFVLEGMEESGSEGLDEVLLKHKDTFLHDVDATCISDNYWLGKNKPCLTYGLRGVCYYAVEVSSPKQDLHSGIYGGTIHEPMNSLIHILSRLSDVNGKINIEGLDKLVAPVTDAERELYKSIDFDVKEYSSDIGCEKLISDSPETILMNRWRFPALSLHGIEGAFHSPGAKTVIPSKVIGKFSIRIVPNMEPDAVHQLVIAHVEREWANLGSHCNMKVKAIQGGKPWVADFDNALYRAGAKALEQVYGTKPDYTREGGSIPVTLTFQEITKKPVMLLPIGACDDMAHSQNEKIDIKNYIKGTQVLGAFLMELSQL</sequence>
<dbReference type="Gene3D" id="3.30.70.360">
    <property type="match status" value="1"/>
</dbReference>
<keyword evidence="2" id="KW-0645">Protease</keyword>
<dbReference type="Pfam" id="PF04666">
    <property type="entry name" value="MGAT4_cons"/>
    <property type="match status" value="1"/>
</dbReference>
<dbReference type="InterPro" id="IPR011650">
    <property type="entry name" value="Peptidase_M20_dimer"/>
</dbReference>
<dbReference type="InterPro" id="IPR001261">
    <property type="entry name" value="ArgE/DapE_CS"/>
</dbReference>
<dbReference type="GO" id="GO:0006508">
    <property type="term" value="P:proteolysis"/>
    <property type="evidence" value="ECO:0007669"/>
    <property type="project" value="UniProtKB-KW"/>
</dbReference>
<evidence type="ECO:0000259" key="6">
    <source>
        <dbReference type="Pfam" id="PF04666"/>
    </source>
</evidence>
<evidence type="ECO:0000313" key="9">
    <source>
        <dbReference type="WBParaSite" id="BXY_1623600.1"/>
    </source>
</evidence>
<dbReference type="PANTHER" id="PTHR43270:SF4">
    <property type="entry name" value="CARNOSINE DIPEPTIDASE 2, ISOFORM A"/>
    <property type="match status" value="1"/>
</dbReference>
<keyword evidence="3" id="KW-0479">Metal-binding</keyword>
<keyword evidence="4" id="KW-0378">Hydrolase</keyword>
<evidence type="ECO:0000256" key="4">
    <source>
        <dbReference type="ARBA" id="ARBA00022801"/>
    </source>
</evidence>
<accession>A0A1I7ST66</accession>
<dbReference type="PANTHER" id="PTHR43270">
    <property type="entry name" value="BETA-ALA-HIS DIPEPTIDASE"/>
    <property type="match status" value="1"/>
</dbReference>
<organism evidence="8 9">
    <name type="scientific">Bursaphelenchus xylophilus</name>
    <name type="common">Pinewood nematode worm</name>
    <name type="synonym">Aphelenchoides xylophilus</name>
    <dbReference type="NCBI Taxonomy" id="6326"/>
    <lineage>
        <taxon>Eukaryota</taxon>
        <taxon>Metazoa</taxon>
        <taxon>Ecdysozoa</taxon>
        <taxon>Nematoda</taxon>
        <taxon>Chromadorea</taxon>
        <taxon>Rhabditida</taxon>
        <taxon>Tylenchina</taxon>
        <taxon>Tylenchomorpha</taxon>
        <taxon>Aphelenchoidea</taxon>
        <taxon>Aphelenchoididae</taxon>
        <taxon>Bursaphelenchus</taxon>
    </lineage>
</organism>
<dbReference type="Proteomes" id="UP000095284">
    <property type="component" value="Unplaced"/>
</dbReference>
<evidence type="ECO:0000256" key="1">
    <source>
        <dbReference type="ARBA" id="ARBA00006247"/>
    </source>
</evidence>
<dbReference type="CDD" id="cd05676">
    <property type="entry name" value="M20_dipept_like_CNDP"/>
    <property type="match status" value="1"/>
</dbReference>
<keyword evidence="5" id="KW-0472">Membrane</keyword>
<dbReference type="GO" id="GO:0008233">
    <property type="term" value="F:peptidase activity"/>
    <property type="evidence" value="ECO:0007669"/>
    <property type="project" value="UniProtKB-KW"/>
</dbReference>
<feature type="domain" description="Peptidase M20 dimerisation" evidence="7">
    <location>
        <begin position="614"/>
        <end position="771"/>
    </location>
</feature>
<dbReference type="GO" id="GO:0046872">
    <property type="term" value="F:metal ion binding"/>
    <property type="evidence" value="ECO:0007669"/>
    <property type="project" value="UniProtKB-KW"/>
</dbReference>
<keyword evidence="5" id="KW-0812">Transmembrane</keyword>
<dbReference type="SUPFAM" id="SSF53187">
    <property type="entry name" value="Zn-dependent exopeptidases"/>
    <property type="match status" value="1"/>
</dbReference>
<evidence type="ECO:0000256" key="5">
    <source>
        <dbReference type="SAM" id="Phobius"/>
    </source>
</evidence>
<dbReference type="Pfam" id="PF01546">
    <property type="entry name" value="Peptidase_M20"/>
    <property type="match status" value="1"/>
</dbReference>
<dbReference type="eggNOG" id="KOG2276">
    <property type="taxonomic scope" value="Eukaryota"/>
</dbReference>
<dbReference type="InterPro" id="IPR002933">
    <property type="entry name" value="Peptidase_M20"/>
</dbReference>